<evidence type="ECO:0000256" key="5">
    <source>
        <dbReference type="ARBA" id="ARBA00022741"/>
    </source>
</evidence>
<dbReference type="GO" id="GO:0004475">
    <property type="term" value="F:mannose-1-phosphate guanylyltransferase (GTP) activity"/>
    <property type="evidence" value="ECO:0007669"/>
    <property type="project" value="UniProtKB-EC"/>
</dbReference>
<evidence type="ECO:0000256" key="4">
    <source>
        <dbReference type="ARBA" id="ARBA00022695"/>
    </source>
</evidence>
<dbReference type="EMBL" id="RJJE01000007">
    <property type="protein sequence ID" value="RNI30852.1"/>
    <property type="molecule type" value="Genomic_DNA"/>
</dbReference>
<evidence type="ECO:0000256" key="6">
    <source>
        <dbReference type="ARBA" id="ARBA00023134"/>
    </source>
</evidence>
<evidence type="ECO:0000256" key="1">
    <source>
        <dbReference type="ARBA" id="ARBA00006115"/>
    </source>
</evidence>
<evidence type="ECO:0000313" key="11">
    <source>
        <dbReference type="Proteomes" id="UP000271010"/>
    </source>
</evidence>
<dbReference type="FunFam" id="3.90.550.10:FF:000046">
    <property type="entry name" value="Mannose-1-phosphate guanylyltransferase (GDP)"/>
    <property type="match status" value="1"/>
</dbReference>
<dbReference type="InterPro" id="IPR049577">
    <property type="entry name" value="GMPP_N"/>
</dbReference>
<dbReference type="Gene3D" id="3.90.550.10">
    <property type="entry name" value="Spore Coat Polysaccharide Biosynthesis Protein SpsA, Chain A"/>
    <property type="match status" value="1"/>
</dbReference>
<evidence type="ECO:0000313" key="10">
    <source>
        <dbReference type="EMBL" id="RNI30852.1"/>
    </source>
</evidence>
<evidence type="ECO:0000256" key="7">
    <source>
        <dbReference type="ARBA" id="ARBA00047343"/>
    </source>
</evidence>
<keyword evidence="5" id="KW-0547">Nucleotide-binding</keyword>
<feature type="domain" description="Nucleotidyl transferase" evidence="8">
    <location>
        <begin position="13"/>
        <end position="291"/>
    </location>
</feature>
<comment type="similarity">
    <text evidence="1">Belongs to the mannose-6-phosphate isomerase type 2 family.</text>
</comment>
<dbReference type="SUPFAM" id="SSF53448">
    <property type="entry name" value="Nucleotide-diphospho-sugar transferases"/>
    <property type="match status" value="1"/>
</dbReference>
<dbReference type="Pfam" id="PF22640">
    <property type="entry name" value="ManC_GMP_beta-helix"/>
    <property type="match status" value="1"/>
</dbReference>
<gene>
    <name evidence="10" type="ORF">EFA69_07040</name>
</gene>
<dbReference type="InterPro" id="IPR005835">
    <property type="entry name" value="NTP_transferase_dom"/>
</dbReference>
<dbReference type="GO" id="GO:0005525">
    <property type="term" value="F:GTP binding"/>
    <property type="evidence" value="ECO:0007669"/>
    <property type="project" value="UniProtKB-KW"/>
</dbReference>
<name>A0A3M9MZ65_9BACT</name>
<dbReference type="PANTHER" id="PTHR46390">
    <property type="entry name" value="MANNOSE-1-PHOSPHATE GUANYLYLTRANSFERASE"/>
    <property type="match status" value="1"/>
</dbReference>
<reference evidence="10 11" key="1">
    <citation type="submission" date="2018-11" db="EMBL/GenBank/DDBJ databases">
        <title>Rufibacter latericius sp. nov., isolated from water in Baiyang Lake.</title>
        <authorList>
            <person name="Yang Y."/>
        </authorList>
    </citation>
    <scope>NUCLEOTIDE SEQUENCE [LARGE SCALE GENOMIC DNA]</scope>
    <source>
        <strain evidence="10 11">MCC P1</strain>
    </source>
</reference>
<keyword evidence="11" id="KW-1185">Reference proteome</keyword>
<feature type="domain" description="MannoseP isomerase/GMP-like beta-helix" evidence="9">
    <location>
        <begin position="299"/>
        <end position="352"/>
    </location>
</feature>
<dbReference type="EC" id="2.7.7.13" evidence="2"/>
<protein>
    <recommendedName>
        <fullName evidence="2">mannose-1-phosphate guanylyltransferase</fullName>
        <ecNumber evidence="2">2.7.7.13</ecNumber>
    </recommendedName>
</protein>
<dbReference type="SUPFAM" id="SSF159283">
    <property type="entry name" value="Guanosine diphospho-D-mannose pyrophosphorylase/mannose-6-phosphate isomerase linker domain"/>
    <property type="match status" value="1"/>
</dbReference>
<keyword evidence="3 10" id="KW-0808">Transferase</keyword>
<dbReference type="InterPro" id="IPR051161">
    <property type="entry name" value="Mannose-6P_isomerase_type2"/>
</dbReference>
<dbReference type="Pfam" id="PF00483">
    <property type="entry name" value="NTP_transferase"/>
    <property type="match status" value="1"/>
</dbReference>
<proteinExistence type="inferred from homology"/>
<dbReference type="GO" id="GO:0009298">
    <property type="term" value="P:GDP-mannose biosynthetic process"/>
    <property type="evidence" value="ECO:0007669"/>
    <property type="project" value="TreeGrafter"/>
</dbReference>
<keyword evidence="6" id="KW-0342">GTP-binding</keyword>
<dbReference type="AlphaFoldDB" id="A0A3M9MZ65"/>
<dbReference type="InterPro" id="IPR029044">
    <property type="entry name" value="Nucleotide-diphossugar_trans"/>
</dbReference>
<evidence type="ECO:0000256" key="2">
    <source>
        <dbReference type="ARBA" id="ARBA00012387"/>
    </source>
</evidence>
<evidence type="ECO:0000259" key="8">
    <source>
        <dbReference type="Pfam" id="PF00483"/>
    </source>
</evidence>
<dbReference type="InterPro" id="IPR054566">
    <property type="entry name" value="ManC/GMP-like_b-helix"/>
</dbReference>
<evidence type="ECO:0000256" key="3">
    <source>
        <dbReference type="ARBA" id="ARBA00022679"/>
    </source>
</evidence>
<accession>A0A3M9MZ65</accession>
<comment type="catalytic activity">
    <reaction evidence="7">
        <text>alpha-D-mannose 1-phosphate + GTP + H(+) = GDP-alpha-D-mannose + diphosphate</text>
        <dbReference type="Rhea" id="RHEA:15229"/>
        <dbReference type="ChEBI" id="CHEBI:15378"/>
        <dbReference type="ChEBI" id="CHEBI:33019"/>
        <dbReference type="ChEBI" id="CHEBI:37565"/>
        <dbReference type="ChEBI" id="CHEBI:57527"/>
        <dbReference type="ChEBI" id="CHEBI:58409"/>
        <dbReference type="EC" id="2.7.7.13"/>
    </reaction>
</comment>
<keyword evidence="4 10" id="KW-0548">Nucleotidyltransferase</keyword>
<organism evidence="10 11">
    <name type="scientific">Rufibacter immobilis</name>
    <dbReference type="NCBI Taxonomy" id="1348778"/>
    <lineage>
        <taxon>Bacteria</taxon>
        <taxon>Pseudomonadati</taxon>
        <taxon>Bacteroidota</taxon>
        <taxon>Cytophagia</taxon>
        <taxon>Cytophagales</taxon>
        <taxon>Hymenobacteraceae</taxon>
        <taxon>Rufibacter</taxon>
    </lineage>
</organism>
<dbReference type="CDD" id="cd02509">
    <property type="entry name" value="GDP-M1P_Guanylyltransferase"/>
    <property type="match status" value="1"/>
</dbReference>
<sequence length="363" mass="40948">MDMAGFAENTFVVIMAGGIGSRFWPFSRNNHPKQFHDVLGMGESMIQTTVRRFTGLCPISNIYIVTNREYAHLVRQHLPQLQDEQLLQEPIGRNTAPCIAYACFKIAQRNPEANIVVAPADHVILKEEAFTIIIRQALEAASKRDILVTLGIKPTRPDTGYGYIQYLTEEHGPLQKVKNFTEKPTLETAQSFLNSGDFVWNAGIFIWNVQTILKAFQENLKELAALFEAGSPVYYTQAEPTFIDSAYSQCQNISIDYGIMEKASNVYVILCEFGWSDLGTWNSLYNLAEKNAEGNVIDGNTLLYDTQNCIIKTPQNKLVVLQGLQDYIVAEYDDVLMVCRRTDEQKVKDFVSDVKAQKEANFA</sequence>
<dbReference type="PANTHER" id="PTHR46390:SF1">
    <property type="entry name" value="MANNOSE-1-PHOSPHATE GUANYLYLTRANSFERASE"/>
    <property type="match status" value="1"/>
</dbReference>
<dbReference type="OrthoDB" id="9806359at2"/>
<dbReference type="Proteomes" id="UP000271010">
    <property type="component" value="Unassembled WGS sequence"/>
</dbReference>
<comment type="caution">
    <text evidence="10">The sequence shown here is derived from an EMBL/GenBank/DDBJ whole genome shotgun (WGS) entry which is preliminary data.</text>
</comment>
<evidence type="ECO:0000259" key="9">
    <source>
        <dbReference type="Pfam" id="PF22640"/>
    </source>
</evidence>